<dbReference type="NCBIfam" id="TIGR00128">
    <property type="entry name" value="fabD"/>
    <property type="match status" value="1"/>
</dbReference>
<evidence type="ECO:0000256" key="3">
    <source>
        <dbReference type="ARBA" id="ARBA00022679"/>
    </source>
</evidence>
<keyword evidence="3 6" id="KW-0808">Transferase</keyword>
<dbReference type="PIRSF" id="PIRSF000446">
    <property type="entry name" value="Mct"/>
    <property type="match status" value="1"/>
</dbReference>
<organism evidence="9 10">
    <name type="scientific">Flavobacterium magnum</name>
    <dbReference type="NCBI Taxonomy" id="2162713"/>
    <lineage>
        <taxon>Bacteria</taxon>
        <taxon>Pseudomonadati</taxon>
        <taxon>Bacteroidota</taxon>
        <taxon>Flavobacteriia</taxon>
        <taxon>Flavobacteriales</taxon>
        <taxon>Flavobacteriaceae</taxon>
        <taxon>Flavobacterium</taxon>
    </lineage>
</organism>
<dbReference type="PANTHER" id="PTHR42681:SF1">
    <property type="entry name" value="MALONYL-COA-ACYL CARRIER PROTEIN TRANSACYLASE, MITOCHONDRIAL"/>
    <property type="match status" value="1"/>
</dbReference>
<evidence type="ECO:0000256" key="7">
    <source>
        <dbReference type="PIRSR" id="PIRSR000446-1"/>
    </source>
</evidence>
<dbReference type="InterPro" id="IPR050858">
    <property type="entry name" value="Mal-CoA-ACP_Trans/PKS_FabD"/>
</dbReference>
<dbReference type="Gene3D" id="3.30.70.250">
    <property type="entry name" value="Malonyl-CoA ACP transacylase, ACP-binding"/>
    <property type="match status" value="1"/>
</dbReference>
<evidence type="ECO:0000313" key="9">
    <source>
        <dbReference type="EMBL" id="AWA28888.1"/>
    </source>
</evidence>
<sequence length="291" mass="30749">MKAYVFPGQGAQFTGMGKDLYETSELAKSLFEKANDILGFRITDIMFEGTAEELKQTNVTQPAVFLHSVILAKTLGGDFQPDMVAGHSLGEFSALVANGTLTFEDALKLVSQRAAAMQKACEITPSTMAAVLGLDDKIVEDVCASIDGVVVAANYNCPGQLVISGETTAVEKACEAMKAAGAKRALILPVGGAFHSPMMEPAREELAAAIEATAFSTPICPVYQNVTASAVSDPSEIKKNLIIQLTAPVKWTQSVQQMIKDGATSFTEIGPGKVLTGLVSKIDREVATENI</sequence>
<dbReference type="RefSeq" id="WP_108369474.1">
    <property type="nucleotide sequence ID" value="NZ_CP028811.1"/>
</dbReference>
<feature type="active site" evidence="7">
    <location>
        <position position="195"/>
    </location>
</feature>
<keyword evidence="10" id="KW-1185">Reference proteome</keyword>
<dbReference type="AlphaFoldDB" id="A0A2S0RCC1"/>
<name>A0A2S0RCC1_9FLAO</name>
<dbReference type="InterPro" id="IPR014043">
    <property type="entry name" value="Acyl_transferase_dom"/>
</dbReference>
<dbReference type="EC" id="2.3.1.39" evidence="1 6"/>
<dbReference type="Gene3D" id="3.40.366.10">
    <property type="entry name" value="Malonyl-Coenzyme A Acyl Carrier Protein, domain 2"/>
    <property type="match status" value="1"/>
</dbReference>
<dbReference type="InterPro" id="IPR024925">
    <property type="entry name" value="Malonyl_CoA-ACP_transAc"/>
</dbReference>
<proteinExistence type="inferred from homology"/>
<dbReference type="GO" id="GO:0004314">
    <property type="term" value="F:[acyl-carrier-protein] S-malonyltransferase activity"/>
    <property type="evidence" value="ECO:0007669"/>
    <property type="project" value="UniProtKB-EC"/>
</dbReference>
<reference evidence="9 10" key="1">
    <citation type="submission" date="2018-04" db="EMBL/GenBank/DDBJ databases">
        <title>Genome sequencing of Flavobacterium sp. HYN0048.</title>
        <authorList>
            <person name="Yi H."/>
            <person name="Baek C."/>
        </authorList>
    </citation>
    <scope>NUCLEOTIDE SEQUENCE [LARGE SCALE GENOMIC DNA]</scope>
    <source>
        <strain evidence="9 10">HYN0048</strain>
    </source>
</reference>
<dbReference type="SUPFAM" id="SSF52151">
    <property type="entry name" value="FabD/lysophospholipase-like"/>
    <property type="match status" value="1"/>
</dbReference>
<dbReference type="Proteomes" id="UP000244193">
    <property type="component" value="Chromosome"/>
</dbReference>
<dbReference type="GO" id="GO:0006633">
    <property type="term" value="P:fatty acid biosynthetic process"/>
    <property type="evidence" value="ECO:0007669"/>
    <property type="project" value="TreeGrafter"/>
</dbReference>
<dbReference type="InterPro" id="IPR004410">
    <property type="entry name" value="Malonyl_CoA-ACP_transAc_FabD"/>
</dbReference>
<dbReference type="GO" id="GO:0005829">
    <property type="term" value="C:cytosol"/>
    <property type="evidence" value="ECO:0007669"/>
    <property type="project" value="TreeGrafter"/>
</dbReference>
<evidence type="ECO:0000259" key="8">
    <source>
        <dbReference type="SMART" id="SM00827"/>
    </source>
</evidence>
<dbReference type="SUPFAM" id="SSF55048">
    <property type="entry name" value="Probable ACP-binding domain of malonyl-CoA ACP transacylase"/>
    <property type="match status" value="1"/>
</dbReference>
<gene>
    <name evidence="9" type="primary">fabD</name>
    <name evidence="9" type="ORF">HYN48_01625</name>
</gene>
<dbReference type="InterPro" id="IPR001227">
    <property type="entry name" value="Ac_transferase_dom_sf"/>
</dbReference>
<dbReference type="PANTHER" id="PTHR42681">
    <property type="entry name" value="MALONYL-COA-ACYL CARRIER PROTEIN TRANSACYLASE, MITOCHONDRIAL"/>
    <property type="match status" value="1"/>
</dbReference>
<keyword evidence="4 6" id="KW-0012">Acyltransferase</keyword>
<evidence type="ECO:0000313" key="10">
    <source>
        <dbReference type="Proteomes" id="UP000244193"/>
    </source>
</evidence>
<accession>A0A2S0RCC1</accession>
<evidence type="ECO:0000256" key="1">
    <source>
        <dbReference type="ARBA" id="ARBA00013258"/>
    </source>
</evidence>
<dbReference type="InterPro" id="IPR016036">
    <property type="entry name" value="Malonyl_transacylase_ACP-bd"/>
</dbReference>
<feature type="active site" evidence="7">
    <location>
        <position position="88"/>
    </location>
</feature>
<evidence type="ECO:0000256" key="4">
    <source>
        <dbReference type="ARBA" id="ARBA00023315"/>
    </source>
</evidence>
<dbReference type="EMBL" id="CP028811">
    <property type="protein sequence ID" value="AWA28888.1"/>
    <property type="molecule type" value="Genomic_DNA"/>
</dbReference>
<dbReference type="KEGG" id="fmg:HYN48_01625"/>
<comment type="catalytic activity">
    <reaction evidence="5 6">
        <text>holo-[ACP] + malonyl-CoA = malonyl-[ACP] + CoA</text>
        <dbReference type="Rhea" id="RHEA:41792"/>
        <dbReference type="Rhea" id="RHEA-COMP:9623"/>
        <dbReference type="Rhea" id="RHEA-COMP:9685"/>
        <dbReference type="ChEBI" id="CHEBI:57287"/>
        <dbReference type="ChEBI" id="CHEBI:57384"/>
        <dbReference type="ChEBI" id="CHEBI:64479"/>
        <dbReference type="ChEBI" id="CHEBI:78449"/>
        <dbReference type="EC" id="2.3.1.39"/>
    </reaction>
</comment>
<feature type="domain" description="Malonyl-CoA:ACP transacylase (MAT)" evidence="8">
    <location>
        <begin position="5"/>
        <end position="291"/>
    </location>
</feature>
<evidence type="ECO:0000256" key="5">
    <source>
        <dbReference type="ARBA" id="ARBA00048462"/>
    </source>
</evidence>
<dbReference type="FunFam" id="3.30.70.250:FF:000001">
    <property type="entry name" value="Malonyl CoA-acyl carrier protein transacylase"/>
    <property type="match status" value="1"/>
</dbReference>
<evidence type="ECO:0000256" key="6">
    <source>
        <dbReference type="PIRNR" id="PIRNR000446"/>
    </source>
</evidence>
<protein>
    <recommendedName>
        <fullName evidence="2 6">Malonyl CoA-acyl carrier protein transacylase</fullName>
        <ecNumber evidence="1 6">2.3.1.39</ecNumber>
    </recommendedName>
</protein>
<dbReference type="Pfam" id="PF00698">
    <property type="entry name" value="Acyl_transf_1"/>
    <property type="match status" value="1"/>
</dbReference>
<evidence type="ECO:0000256" key="2">
    <source>
        <dbReference type="ARBA" id="ARBA00018953"/>
    </source>
</evidence>
<dbReference type="OrthoDB" id="9805460at2"/>
<dbReference type="InterPro" id="IPR016035">
    <property type="entry name" value="Acyl_Trfase/lysoPLipase"/>
</dbReference>
<dbReference type="SMART" id="SM00827">
    <property type="entry name" value="PKS_AT"/>
    <property type="match status" value="1"/>
</dbReference>
<comment type="similarity">
    <text evidence="6">Belongs to the fabD family.</text>
</comment>